<dbReference type="SMART" id="SM00220">
    <property type="entry name" value="S_TKc"/>
    <property type="match status" value="1"/>
</dbReference>
<dbReference type="PANTHER" id="PTHR24348">
    <property type="entry name" value="SERINE/THREONINE-PROTEIN KINASE UNC-51-RELATED"/>
    <property type="match status" value="1"/>
</dbReference>
<keyword evidence="2" id="KW-0808">Transferase</keyword>
<dbReference type="PROSITE" id="PS00108">
    <property type="entry name" value="PROTEIN_KINASE_ST"/>
    <property type="match status" value="1"/>
</dbReference>
<comment type="caution">
    <text evidence="2">The sequence shown here is derived from an EMBL/GenBank/DDBJ whole genome shotgun (WGS) entry which is preliminary data.</text>
</comment>
<dbReference type="InterPro" id="IPR000719">
    <property type="entry name" value="Prot_kinase_dom"/>
</dbReference>
<dbReference type="SUPFAM" id="SSF56112">
    <property type="entry name" value="Protein kinase-like (PK-like)"/>
    <property type="match status" value="1"/>
</dbReference>
<dbReference type="PROSITE" id="PS50011">
    <property type="entry name" value="PROTEIN_KINASE_DOM"/>
    <property type="match status" value="1"/>
</dbReference>
<feature type="domain" description="Protein kinase" evidence="1">
    <location>
        <begin position="1"/>
        <end position="260"/>
    </location>
</feature>
<organism evidence="2 3">
    <name type="scientific">Paratrimastix pyriformis</name>
    <dbReference type="NCBI Taxonomy" id="342808"/>
    <lineage>
        <taxon>Eukaryota</taxon>
        <taxon>Metamonada</taxon>
        <taxon>Preaxostyla</taxon>
        <taxon>Paratrimastigidae</taxon>
        <taxon>Paratrimastix</taxon>
    </lineage>
</organism>
<dbReference type="InterPro" id="IPR045269">
    <property type="entry name" value="Atg1-like"/>
</dbReference>
<accession>A0ABQ8UBQ2</accession>
<evidence type="ECO:0000259" key="1">
    <source>
        <dbReference type="PROSITE" id="PS50011"/>
    </source>
</evidence>
<keyword evidence="2" id="KW-0418">Kinase</keyword>
<evidence type="ECO:0000313" key="3">
    <source>
        <dbReference type="Proteomes" id="UP001141327"/>
    </source>
</evidence>
<evidence type="ECO:0000313" key="2">
    <source>
        <dbReference type="EMBL" id="KAJ4455478.1"/>
    </source>
</evidence>
<proteinExistence type="predicted"/>
<dbReference type="EMBL" id="JAPMOS010000106">
    <property type="protein sequence ID" value="KAJ4455478.1"/>
    <property type="molecule type" value="Genomic_DNA"/>
</dbReference>
<dbReference type="Proteomes" id="UP001141327">
    <property type="component" value="Unassembled WGS sequence"/>
</dbReference>
<dbReference type="Gene3D" id="1.10.510.10">
    <property type="entry name" value="Transferase(Phosphotransferase) domain 1"/>
    <property type="match status" value="1"/>
</dbReference>
<dbReference type="Pfam" id="PF00069">
    <property type="entry name" value="Pkinase"/>
    <property type="match status" value="1"/>
</dbReference>
<protein>
    <submittedName>
        <fullName evidence="2">MAP kinase-activated protein kinase 3</fullName>
    </submittedName>
</protein>
<name>A0ABQ8UBQ2_9EUKA</name>
<dbReference type="GO" id="GO:0016301">
    <property type="term" value="F:kinase activity"/>
    <property type="evidence" value="ECO:0007669"/>
    <property type="project" value="UniProtKB-KW"/>
</dbReference>
<gene>
    <name evidence="2" type="ORF">PAPYR_9558</name>
</gene>
<dbReference type="InterPro" id="IPR011009">
    <property type="entry name" value="Kinase-like_dom_sf"/>
</dbReference>
<sequence length="421" mass="46533">MEEQLPNQFYAKKVLRNIDQAAFEREVNAQQLANDNENIVHIFKFSKPVGRAPEIILELCDKGNLFQMIERRELGPLCPRVIGFYFRQLCNALGAMSRLGMLHRDLKLDNLFLDKDFNLKVGSASARGEGSVVLPPPRCQVGDFGMAKRLASDQVTATRCGSPEYMAPEILSGQGYGAKVDIWSAGIILAVLIRRQYPFVGFASMENSSFRAFLEPTSPVWAEVTAHMGDPRCTDLLRGMLAADPAARLSIEQVLAHPWVQSLPAPASEAAFIKATMSQREWWRNQLFPSRPRPLPMGTEEPLALPALPVLPDGACVTTRFDLVEVAVDVLQSRLAACLGSLGGRPVAWEETSLQAVLGMPPSGQQQLEVLLRLNLARESPKVIVLRVDRLDGDGFIYGGPFLDLVRQEVAEWLTAPLDDD</sequence>
<dbReference type="InterPro" id="IPR008271">
    <property type="entry name" value="Ser/Thr_kinase_AS"/>
</dbReference>
<keyword evidence="3" id="KW-1185">Reference proteome</keyword>
<reference evidence="2" key="1">
    <citation type="journal article" date="2022" name="bioRxiv">
        <title>Genomics of Preaxostyla Flagellates Illuminates Evolutionary Transitions and the Path Towards Mitochondrial Loss.</title>
        <authorList>
            <person name="Novak L.V.F."/>
            <person name="Treitli S.C."/>
            <person name="Pyrih J."/>
            <person name="Halakuc P."/>
            <person name="Pipaliya S.V."/>
            <person name="Vacek V."/>
            <person name="Brzon O."/>
            <person name="Soukal P."/>
            <person name="Eme L."/>
            <person name="Dacks J.B."/>
            <person name="Karnkowska A."/>
            <person name="Elias M."/>
            <person name="Hampl V."/>
        </authorList>
    </citation>
    <scope>NUCLEOTIDE SEQUENCE</scope>
    <source>
        <strain evidence="2">RCP-MX</strain>
    </source>
</reference>